<name>A0ABU5HZG1_9HYPH</name>
<evidence type="ECO:0000313" key="2">
    <source>
        <dbReference type="Proteomes" id="UP001294412"/>
    </source>
</evidence>
<proteinExistence type="predicted"/>
<protein>
    <submittedName>
        <fullName evidence="1">Uncharacterized protein</fullName>
    </submittedName>
</protein>
<organism evidence="1 2">
    <name type="scientific">Fulvimarina uroteuthidis</name>
    <dbReference type="NCBI Taxonomy" id="3098149"/>
    <lineage>
        <taxon>Bacteria</taxon>
        <taxon>Pseudomonadati</taxon>
        <taxon>Pseudomonadota</taxon>
        <taxon>Alphaproteobacteria</taxon>
        <taxon>Hyphomicrobiales</taxon>
        <taxon>Aurantimonadaceae</taxon>
        <taxon>Fulvimarina</taxon>
    </lineage>
</organism>
<gene>
    <name evidence="1" type="ORF">U0C82_03695</name>
</gene>
<accession>A0ABU5HZG1</accession>
<keyword evidence="2" id="KW-1185">Reference proteome</keyword>
<dbReference type="EMBL" id="JAXLPB010000001">
    <property type="protein sequence ID" value="MDY8108252.1"/>
    <property type="molecule type" value="Genomic_DNA"/>
</dbReference>
<dbReference type="RefSeq" id="WP_322185699.1">
    <property type="nucleotide sequence ID" value="NZ_JAXLPB010000001.1"/>
</dbReference>
<comment type="caution">
    <text evidence="1">The sequence shown here is derived from an EMBL/GenBank/DDBJ whole genome shotgun (WGS) entry which is preliminary data.</text>
</comment>
<sequence>MDLARLQFAVEVMSETDAREWRQRYRIGGFKVDEPRHIPETVEEFNDQARETMRAMMRGFKKPA</sequence>
<reference evidence="1 2" key="1">
    <citation type="submission" date="2023-12" db="EMBL/GenBank/DDBJ databases">
        <title>Description of Novel Strain Fulvimarina sp. 2208YS6-2-32 isolated from Uroteuthis (Photololigo) edulis.</title>
        <authorList>
            <person name="Park J.-S."/>
        </authorList>
    </citation>
    <scope>NUCLEOTIDE SEQUENCE [LARGE SCALE GENOMIC DNA]</scope>
    <source>
        <strain evidence="1 2">2208YS6-2-32</strain>
    </source>
</reference>
<evidence type="ECO:0000313" key="1">
    <source>
        <dbReference type="EMBL" id="MDY8108252.1"/>
    </source>
</evidence>
<dbReference type="Proteomes" id="UP001294412">
    <property type="component" value="Unassembled WGS sequence"/>
</dbReference>